<organism evidence="3 4">
    <name type="scientific">Streptomyces polyrhachis</name>
    <dbReference type="NCBI Taxonomy" id="1282885"/>
    <lineage>
        <taxon>Bacteria</taxon>
        <taxon>Bacillati</taxon>
        <taxon>Actinomycetota</taxon>
        <taxon>Actinomycetes</taxon>
        <taxon>Kitasatosporales</taxon>
        <taxon>Streptomycetaceae</taxon>
        <taxon>Streptomyces</taxon>
    </lineage>
</organism>
<dbReference type="PANTHER" id="PTHR33371:SF4">
    <property type="entry name" value="INTERMEMBRANE PHOSPHOLIPID TRANSPORT SYSTEM BINDING PROTEIN MLAD"/>
    <property type="match status" value="1"/>
</dbReference>
<keyword evidence="4" id="KW-1185">Reference proteome</keyword>
<evidence type="ECO:0000313" key="3">
    <source>
        <dbReference type="EMBL" id="MFC7219106.1"/>
    </source>
</evidence>
<dbReference type="EMBL" id="JBHSZO010000018">
    <property type="protein sequence ID" value="MFC7219106.1"/>
    <property type="molecule type" value="Genomic_DNA"/>
</dbReference>
<protein>
    <submittedName>
        <fullName evidence="3">MCE family protein</fullName>
    </submittedName>
</protein>
<evidence type="ECO:0000313" key="4">
    <source>
        <dbReference type="Proteomes" id="UP001596413"/>
    </source>
</evidence>
<reference evidence="4" key="1">
    <citation type="journal article" date="2019" name="Int. J. Syst. Evol. Microbiol.">
        <title>The Global Catalogue of Microorganisms (GCM) 10K type strain sequencing project: providing services to taxonomists for standard genome sequencing and annotation.</title>
        <authorList>
            <consortium name="The Broad Institute Genomics Platform"/>
            <consortium name="The Broad Institute Genome Sequencing Center for Infectious Disease"/>
            <person name="Wu L."/>
            <person name="Ma J."/>
        </authorList>
    </citation>
    <scope>NUCLEOTIDE SEQUENCE [LARGE SCALE GENOMIC DNA]</scope>
    <source>
        <strain evidence="4">CGMCC 1.13681</strain>
    </source>
</reference>
<dbReference type="RefSeq" id="WP_386414637.1">
    <property type="nucleotide sequence ID" value="NZ_JBHSZO010000018.1"/>
</dbReference>
<accession>A0ABW2GHB4</accession>
<sequence length="375" mass="39338">MAANRFAGLAARHGMRRIVAVAVVLTLLAAGAVQGLQRLFGEKDGMRITAVFDKAIAVHPGSDVRILGVPAGEVEKVEPSGTQVKVTLRVDKGVKVPLTVRAVVVAPSVVSGRFIQLSPPYQEGQAMQEGGEIPRELTAAPVEVDDLTRSVTDLVRALGPGGVNQDGALSRFLDVGAKNLKGNGKYVNDTIQALGGASAVLNGHSAELVRAIQELAKFVAMLKRNDGQIGKATQQIADVTTFLAADREELAAALSQLGTALGEIKVFIADNRGRLKGNVDKLAKVTDTLVKQRKSIAEALDTLPLAGQNIENAINPKTNRINGRANILEALRLTTSPRGALAPVTEEQARTLPALPLPSVGGLYGTTGDTQEGAR</sequence>
<name>A0ABW2GHB4_9ACTN</name>
<evidence type="ECO:0000259" key="2">
    <source>
        <dbReference type="Pfam" id="PF11887"/>
    </source>
</evidence>
<dbReference type="PANTHER" id="PTHR33371">
    <property type="entry name" value="INTERMEMBRANE PHOSPHOLIPID TRANSPORT SYSTEM BINDING PROTEIN MLAD-RELATED"/>
    <property type="match status" value="1"/>
</dbReference>
<dbReference type="Pfam" id="PF11887">
    <property type="entry name" value="Mce4_CUP1"/>
    <property type="match status" value="1"/>
</dbReference>
<feature type="domain" description="Mammalian cell entry C-terminal" evidence="2">
    <location>
        <begin position="124"/>
        <end position="304"/>
    </location>
</feature>
<dbReference type="InterPro" id="IPR003399">
    <property type="entry name" value="Mce/MlaD"/>
</dbReference>
<evidence type="ECO:0000259" key="1">
    <source>
        <dbReference type="Pfam" id="PF02470"/>
    </source>
</evidence>
<dbReference type="InterPro" id="IPR024516">
    <property type="entry name" value="Mce_C"/>
</dbReference>
<dbReference type="InterPro" id="IPR052336">
    <property type="entry name" value="MlaD_Phospholipid_Transporter"/>
</dbReference>
<feature type="domain" description="Mce/MlaD" evidence="1">
    <location>
        <begin position="45"/>
        <end position="120"/>
    </location>
</feature>
<proteinExistence type="predicted"/>
<dbReference type="NCBIfam" id="TIGR00996">
    <property type="entry name" value="Mtu_fam_mce"/>
    <property type="match status" value="1"/>
</dbReference>
<dbReference type="InterPro" id="IPR005693">
    <property type="entry name" value="Mce"/>
</dbReference>
<comment type="caution">
    <text evidence="3">The sequence shown here is derived from an EMBL/GenBank/DDBJ whole genome shotgun (WGS) entry which is preliminary data.</text>
</comment>
<gene>
    <name evidence="3" type="ORF">ACFQLX_13150</name>
</gene>
<dbReference type="Proteomes" id="UP001596413">
    <property type="component" value="Unassembled WGS sequence"/>
</dbReference>
<dbReference type="Pfam" id="PF02470">
    <property type="entry name" value="MlaD"/>
    <property type="match status" value="1"/>
</dbReference>